<dbReference type="SUPFAM" id="SSF117281">
    <property type="entry name" value="Kelch motif"/>
    <property type="match status" value="1"/>
</dbReference>
<organism evidence="6 7">
    <name type="scientific">Tribolium castaneum</name>
    <name type="common">Red flour beetle</name>
    <dbReference type="NCBI Taxonomy" id="7070"/>
    <lineage>
        <taxon>Eukaryota</taxon>
        <taxon>Metazoa</taxon>
        <taxon>Ecdysozoa</taxon>
        <taxon>Arthropoda</taxon>
        <taxon>Hexapoda</taxon>
        <taxon>Insecta</taxon>
        <taxon>Pterygota</taxon>
        <taxon>Neoptera</taxon>
        <taxon>Endopterygota</taxon>
        <taxon>Coleoptera</taxon>
        <taxon>Polyphaga</taxon>
        <taxon>Cucujiformia</taxon>
        <taxon>Tenebrionidae</taxon>
        <taxon>Tenebrionidae incertae sedis</taxon>
        <taxon>Tribolium</taxon>
    </lineage>
</organism>
<dbReference type="Gene3D" id="1.25.40.420">
    <property type="match status" value="1"/>
</dbReference>
<comment type="function">
    <text evidence="4">Probable substrate-specific adapter of an E3 ubiquitin-protein ligase complex which mediates the ubiquitination and subsequent proteasomal degradation of target proteins. May have a role in synapse differentiation and growth.</text>
</comment>
<dbReference type="PIRSF" id="PIRSF037037">
    <property type="entry name" value="Kelch-like_protein_gigaxonin"/>
    <property type="match status" value="1"/>
</dbReference>
<dbReference type="InterPro" id="IPR056737">
    <property type="entry name" value="Beta-prop_ATRN-MKLN-like"/>
</dbReference>
<dbReference type="InterPro" id="IPR017096">
    <property type="entry name" value="BTB-kelch_protein"/>
</dbReference>
<dbReference type="PRINTS" id="PR00501">
    <property type="entry name" value="KELCHREPEAT"/>
</dbReference>
<dbReference type="SMART" id="SM00612">
    <property type="entry name" value="Kelch"/>
    <property type="match status" value="6"/>
</dbReference>
<dbReference type="InterPro" id="IPR006652">
    <property type="entry name" value="Kelch_1"/>
</dbReference>
<dbReference type="InterPro" id="IPR011705">
    <property type="entry name" value="BACK"/>
</dbReference>
<dbReference type="InterPro" id="IPR000210">
    <property type="entry name" value="BTB/POZ_dom"/>
</dbReference>
<dbReference type="Proteomes" id="UP000007266">
    <property type="component" value="Linkage group 3"/>
</dbReference>
<dbReference type="SMART" id="SM00875">
    <property type="entry name" value="BACK"/>
    <property type="match status" value="1"/>
</dbReference>
<dbReference type="FunFam" id="1.25.40.420:FF:000001">
    <property type="entry name" value="Kelch-like family member 12"/>
    <property type="match status" value="1"/>
</dbReference>
<dbReference type="UniPathway" id="UPA00143"/>
<dbReference type="GO" id="GO:0005737">
    <property type="term" value="C:cytoplasm"/>
    <property type="evidence" value="ECO:0000318"/>
    <property type="project" value="GO_Central"/>
</dbReference>
<keyword evidence="3" id="KW-0677">Repeat</keyword>
<evidence type="ECO:0000313" key="6">
    <source>
        <dbReference type="EMBL" id="KYB28354.1"/>
    </source>
</evidence>
<protein>
    <recommendedName>
        <fullName evidence="1">Kelch-like protein diablo</fullName>
    </recommendedName>
</protein>
<dbReference type="SUPFAM" id="SSF54695">
    <property type="entry name" value="POZ domain"/>
    <property type="match status" value="1"/>
</dbReference>
<keyword evidence="7" id="KW-1185">Reference proteome</keyword>
<dbReference type="GO" id="GO:0031463">
    <property type="term" value="C:Cul3-RING ubiquitin ligase complex"/>
    <property type="evidence" value="ECO:0000318"/>
    <property type="project" value="GO_Central"/>
</dbReference>
<accession>A0A139WKC4</accession>
<name>A0A139WKC4_TRICA</name>
<dbReference type="Pfam" id="PF00651">
    <property type="entry name" value="BTB"/>
    <property type="match status" value="1"/>
</dbReference>
<evidence type="ECO:0000256" key="2">
    <source>
        <dbReference type="ARBA" id="ARBA00022441"/>
    </source>
</evidence>
<evidence type="ECO:0000256" key="4">
    <source>
        <dbReference type="ARBA" id="ARBA00043912"/>
    </source>
</evidence>
<dbReference type="PROSITE" id="PS50097">
    <property type="entry name" value="BTB"/>
    <property type="match status" value="1"/>
</dbReference>
<evidence type="ECO:0000259" key="5">
    <source>
        <dbReference type="PROSITE" id="PS50097"/>
    </source>
</evidence>
<dbReference type="Pfam" id="PF07707">
    <property type="entry name" value="BACK"/>
    <property type="match status" value="1"/>
</dbReference>
<dbReference type="Gene3D" id="2.120.10.80">
    <property type="entry name" value="Kelch-type beta propeller"/>
    <property type="match status" value="2"/>
</dbReference>
<dbReference type="OMA" id="GLCTLNN"/>
<reference evidence="6 7" key="2">
    <citation type="journal article" date="2010" name="Nucleic Acids Res.">
        <title>BeetleBase in 2010: revisions to provide comprehensive genomic information for Tribolium castaneum.</title>
        <authorList>
            <person name="Kim H.S."/>
            <person name="Murphy T."/>
            <person name="Xia J."/>
            <person name="Caragea D."/>
            <person name="Park Y."/>
            <person name="Beeman R.W."/>
            <person name="Lorenzen M.D."/>
            <person name="Butcher S."/>
            <person name="Manak J.R."/>
            <person name="Brown S.J."/>
        </authorList>
    </citation>
    <scope>GENOME REANNOTATION</scope>
    <source>
        <strain evidence="6 7">Georgia GA2</strain>
    </source>
</reference>
<evidence type="ECO:0000313" key="7">
    <source>
        <dbReference type="Proteomes" id="UP000007266"/>
    </source>
</evidence>
<evidence type="ECO:0000256" key="1">
    <source>
        <dbReference type="ARBA" id="ARBA00013699"/>
    </source>
</evidence>
<dbReference type="GO" id="GO:0016567">
    <property type="term" value="P:protein ubiquitination"/>
    <property type="evidence" value="ECO:0007669"/>
    <property type="project" value="UniProtKB-UniPathway"/>
</dbReference>
<keyword evidence="2" id="KW-0880">Kelch repeat</keyword>
<reference evidence="6 7" key="1">
    <citation type="journal article" date="2008" name="Nature">
        <title>The genome of the model beetle and pest Tribolium castaneum.</title>
        <authorList>
            <consortium name="Tribolium Genome Sequencing Consortium"/>
            <person name="Richards S."/>
            <person name="Gibbs R.A."/>
            <person name="Weinstock G.M."/>
            <person name="Brown S.J."/>
            <person name="Denell R."/>
            <person name="Beeman R.W."/>
            <person name="Gibbs R."/>
            <person name="Beeman R.W."/>
            <person name="Brown S.J."/>
            <person name="Bucher G."/>
            <person name="Friedrich M."/>
            <person name="Grimmelikhuijzen C.J."/>
            <person name="Klingler M."/>
            <person name="Lorenzen M."/>
            <person name="Richards S."/>
            <person name="Roth S."/>
            <person name="Schroder R."/>
            <person name="Tautz D."/>
            <person name="Zdobnov E.M."/>
            <person name="Muzny D."/>
            <person name="Gibbs R.A."/>
            <person name="Weinstock G.M."/>
            <person name="Attaway T."/>
            <person name="Bell S."/>
            <person name="Buhay C.J."/>
            <person name="Chandrabose M.N."/>
            <person name="Chavez D."/>
            <person name="Clerk-Blankenburg K.P."/>
            <person name="Cree A."/>
            <person name="Dao M."/>
            <person name="Davis C."/>
            <person name="Chacko J."/>
            <person name="Dinh H."/>
            <person name="Dugan-Rocha S."/>
            <person name="Fowler G."/>
            <person name="Garner T.T."/>
            <person name="Garnes J."/>
            <person name="Gnirke A."/>
            <person name="Hawes A."/>
            <person name="Hernandez J."/>
            <person name="Hines S."/>
            <person name="Holder M."/>
            <person name="Hume J."/>
            <person name="Jhangiani S.N."/>
            <person name="Joshi V."/>
            <person name="Khan Z.M."/>
            <person name="Jackson L."/>
            <person name="Kovar C."/>
            <person name="Kowis A."/>
            <person name="Lee S."/>
            <person name="Lewis L.R."/>
            <person name="Margolis J."/>
            <person name="Morgan M."/>
            <person name="Nazareth L.V."/>
            <person name="Nguyen N."/>
            <person name="Okwuonu G."/>
            <person name="Parker D."/>
            <person name="Richards S."/>
            <person name="Ruiz S.J."/>
            <person name="Santibanez J."/>
            <person name="Savard J."/>
            <person name="Scherer S.E."/>
            <person name="Schneider B."/>
            <person name="Sodergren E."/>
            <person name="Tautz D."/>
            <person name="Vattahil S."/>
            <person name="Villasana D."/>
            <person name="White C.S."/>
            <person name="Wright R."/>
            <person name="Park Y."/>
            <person name="Beeman R.W."/>
            <person name="Lord J."/>
            <person name="Oppert B."/>
            <person name="Lorenzen M."/>
            <person name="Brown S."/>
            <person name="Wang L."/>
            <person name="Savard J."/>
            <person name="Tautz D."/>
            <person name="Richards S."/>
            <person name="Weinstock G."/>
            <person name="Gibbs R.A."/>
            <person name="Liu Y."/>
            <person name="Worley K."/>
            <person name="Weinstock G."/>
            <person name="Elsik C.G."/>
            <person name="Reese J.T."/>
            <person name="Elhaik E."/>
            <person name="Landan G."/>
            <person name="Graur D."/>
            <person name="Arensburger P."/>
            <person name="Atkinson P."/>
            <person name="Beeman R.W."/>
            <person name="Beidler J."/>
            <person name="Brown S.J."/>
            <person name="Demuth J.P."/>
            <person name="Drury D.W."/>
            <person name="Du Y.Z."/>
            <person name="Fujiwara H."/>
            <person name="Lorenzen M."/>
            <person name="Maselli V."/>
            <person name="Osanai M."/>
            <person name="Park Y."/>
            <person name="Robertson H.M."/>
            <person name="Tu Z."/>
            <person name="Wang J.J."/>
            <person name="Wang S."/>
            <person name="Richards S."/>
            <person name="Song H."/>
            <person name="Zhang L."/>
            <person name="Sodergren E."/>
            <person name="Werner D."/>
            <person name="Stanke M."/>
            <person name="Morgenstern B."/>
            <person name="Solovyev V."/>
            <person name="Kosarev P."/>
            <person name="Brown G."/>
            <person name="Chen H.C."/>
            <person name="Ermolaeva O."/>
            <person name="Hlavina W."/>
            <person name="Kapustin Y."/>
            <person name="Kiryutin B."/>
            <person name="Kitts P."/>
            <person name="Maglott D."/>
            <person name="Pruitt K."/>
            <person name="Sapojnikov V."/>
            <person name="Souvorov A."/>
            <person name="Mackey A.J."/>
            <person name="Waterhouse R.M."/>
            <person name="Wyder S."/>
            <person name="Zdobnov E.M."/>
            <person name="Zdobnov E.M."/>
            <person name="Wyder S."/>
            <person name="Kriventseva E.V."/>
            <person name="Kadowaki T."/>
            <person name="Bork P."/>
            <person name="Aranda M."/>
            <person name="Bao R."/>
            <person name="Beermann A."/>
            <person name="Berns N."/>
            <person name="Bolognesi R."/>
            <person name="Bonneton F."/>
            <person name="Bopp D."/>
            <person name="Brown S.J."/>
            <person name="Bucher G."/>
            <person name="Butts T."/>
            <person name="Chaumot A."/>
            <person name="Denell R.E."/>
            <person name="Ferrier D.E."/>
            <person name="Friedrich M."/>
            <person name="Gordon C.M."/>
            <person name="Jindra M."/>
            <person name="Klingler M."/>
            <person name="Lan Q."/>
            <person name="Lattorff H.M."/>
            <person name="Laudet V."/>
            <person name="von Levetsow C."/>
            <person name="Liu Z."/>
            <person name="Lutz R."/>
            <person name="Lynch J.A."/>
            <person name="da Fonseca R.N."/>
            <person name="Posnien N."/>
            <person name="Reuter R."/>
            <person name="Roth S."/>
            <person name="Savard J."/>
            <person name="Schinko J.B."/>
            <person name="Schmitt C."/>
            <person name="Schoppmeier M."/>
            <person name="Schroder R."/>
            <person name="Shippy T.D."/>
            <person name="Simonnet F."/>
            <person name="Marques-Souza H."/>
            <person name="Tautz D."/>
            <person name="Tomoyasu Y."/>
            <person name="Trauner J."/>
            <person name="Van der Zee M."/>
            <person name="Vervoort M."/>
            <person name="Wittkopp N."/>
            <person name="Wimmer E.A."/>
            <person name="Yang X."/>
            <person name="Jones A.K."/>
            <person name="Sattelle D.B."/>
            <person name="Ebert P.R."/>
            <person name="Nelson D."/>
            <person name="Scott J.G."/>
            <person name="Beeman R.W."/>
            <person name="Muthukrishnan S."/>
            <person name="Kramer K.J."/>
            <person name="Arakane Y."/>
            <person name="Beeman R.W."/>
            <person name="Zhu Q."/>
            <person name="Hogenkamp D."/>
            <person name="Dixit R."/>
            <person name="Oppert B."/>
            <person name="Jiang H."/>
            <person name="Zou Z."/>
            <person name="Marshall J."/>
            <person name="Elpidina E."/>
            <person name="Vinokurov K."/>
            <person name="Oppert C."/>
            <person name="Zou Z."/>
            <person name="Evans J."/>
            <person name="Lu Z."/>
            <person name="Zhao P."/>
            <person name="Sumathipala N."/>
            <person name="Altincicek B."/>
            <person name="Vilcinskas A."/>
            <person name="Williams M."/>
            <person name="Hultmark D."/>
            <person name="Hetru C."/>
            <person name="Jiang H."/>
            <person name="Grimmelikhuijzen C.J."/>
            <person name="Hauser F."/>
            <person name="Cazzamali G."/>
            <person name="Williamson M."/>
            <person name="Park Y."/>
            <person name="Li B."/>
            <person name="Tanaka Y."/>
            <person name="Predel R."/>
            <person name="Neupert S."/>
            <person name="Schachtner J."/>
            <person name="Verleyen P."/>
            <person name="Raible F."/>
            <person name="Bork P."/>
            <person name="Friedrich M."/>
            <person name="Walden K.K."/>
            <person name="Robertson H.M."/>
            <person name="Angeli S."/>
            <person name="Foret S."/>
            <person name="Bucher G."/>
            <person name="Schuetz S."/>
            <person name="Maleszka R."/>
            <person name="Wimmer E.A."/>
            <person name="Beeman R.W."/>
            <person name="Lorenzen M."/>
            <person name="Tomoyasu Y."/>
            <person name="Miller S.C."/>
            <person name="Grossmann D."/>
            <person name="Bucher G."/>
        </authorList>
    </citation>
    <scope>NUCLEOTIDE SEQUENCE [LARGE SCALE GENOMIC DNA]</scope>
    <source>
        <strain evidence="6 7">Georgia GA2</strain>
    </source>
</reference>
<dbReference type="EMBL" id="KQ971329">
    <property type="protein sequence ID" value="KYB28354.1"/>
    <property type="molecule type" value="Genomic_DNA"/>
</dbReference>
<dbReference type="InterPro" id="IPR015915">
    <property type="entry name" value="Kelch-typ_b-propeller"/>
</dbReference>
<dbReference type="PANTHER" id="PTHR45632">
    <property type="entry name" value="LD33804P"/>
    <property type="match status" value="1"/>
</dbReference>
<feature type="domain" description="BTB" evidence="5">
    <location>
        <begin position="61"/>
        <end position="130"/>
    </location>
</feature>
<proteinExistence type="predicted"/>
<dbReference type="AlphaFoldDB" id="A0A139WKC4"/>
<evidence type="ECO:0000256" key="3">
    <source>
        <dbReference type="ARBA" id="ARBA00022737"/>
    </source>
</evidence>
<dbReference type="Pfam" id="PF24981">
    <property type="entry name" value="Beta-prop_ATRN-LZTR1"/>
    <property type="match status" value="1"/>
</dbReference>
<dbReference type="Pfam" id="PF01344">
    <property type="entry name" value="Kelch_1"/>
    <property type="match status" value="1"/>
</dbReference>
<sequence length="627" mass="71702">MQLRRVPSKTKIKLTNSKKSCKKRKQQNCRKNDKCVCMPMQLSTFEFPRIWKELRLKNQLCDGIVRCADGTEFKIHRAILSAASPYFRALFTNSINRGQPETYEANVSIPGKIFALLLDFAYTGTCSINSTNVENLLKFADRYEILGVVQMCCRYLLDELSPTNCLGILHFANQYFCSDLVKRGQRYVKHNFAKVLGESSEFVHLDKNELKEIISDDELNIKHEEIVFDAIMKWINFCPNSRKIHFFELLRCVRFGNMLRENILIISNHQFVEEKSECKEYMEKVVAQTELAAYPGKIDVNNILFRPRISYDVLFAIGGWSAGSPTNFVETYDIRADRWLLSSDTDSFPRAYHGLCTLNGIIYVIGGFDGNQYFNTVRRFDPVNHTWSECACMYHHRCYVSVVMADNMIYAMGGYNGRSRMNTAEKYDPSKNQWEMIPPMQKQRSDASAATLNEKIYIVGGFNGQEVMRSAEVFDIKTNQWSYIPQMISARSGVSLVVYDNTLYALGGFNGYVRLTSGEKYVPGESPWWTEISEMMTPRSNFATVILDDYIYVIGGFNDNFVSGSSTINFVEYYDPEADDWYDASPMNLNRSALSACVISGLPNTKDYSILGRSQQEWGQGAEIGSN</sequence>
<dbReference type="GO" id="GO:0003779">
    <property type="term" value="F:actin binding"/>
    <property type="evidence" value="ECO:0007669"/>
    <property type="project" value="UniProtKB-KW"/>
</dbReference>
<gene>
    <name evidence="6" type="primary">AUGUSTUS-3.0.2_32596</name>
    <name evidence="6" type="ORF">TcasGA2_TC032596</name>
</gene>
<dbReference type="InParanoid" id="A0A139WKC4"/>
<dbReference type="SMART" id="SM00225">
    <property type="entry name" value="BTB"/>
    <property type="match status" value="1"/>
</dbReference>
<dbReference type="Gene3D" id="3.30.710.10">
    <property type="entry name" value="Potassium Channel Kv1.1, Chain A"/>
    <property type="match status" value="1"/>
</dbReference>
<dbReference type="GO" id="GO:0043161">
    <property type="term" value="P:proteasome-mediated ubiquitin-dependent protein catabolic process"/>
    <property type="evidence" value="ECO:0000318"/>
    <property type="project" value="GO_Central"/>
</dbReference>
<dbReference type="PANTHER" id="PTHR45632:SF3">
    <property type="entry name" value="KELCH-LIKE PROTEIN 32"/>
    <property type="match status" value="1"/>
</dbReference>
<dbReference type="STRING" id="7070.A0A139WKC4"/>
<dbReference type="GO" id="GO:1990756">
    <property type="term" value="F:ubiquitin-like ligase-substrate adaptor activity"/>
    <property type="evidence" value="ECO:0000318"/>
    <property type="project" value="GO_Central"/>
</dbReference>
<dbReference type="InterPro" id="IPR011333">
    <property type="entry name" value="SKP1/BTB/POZ_sf"/>
</dbReference>